<dbReference type="AlphaFoldDB" id="A0A9P6ERC8"/>
<feature type="region of interest" description="Disordered" evidence="1">
    <location>
        <begin position="128"/>
        <end position="151"/>
    </location>
</feature>
<keyword evidence="3" id="KW-1185">Reference proteome</keyword>
<comment type="caution">
    <text evidence="2">The sequence shown here is derived from an EMBL/GenBank/DDBJ whole genome shotgun (WGS) entry which is preliminary data.</text>
</comment>
<feature type="compositionally biased region" description="Polar residues" evidence="1">
    <location>
        <begin position="140"/>
        <end position="151"/>
    </location>
</feature>
<accession>A0A9P6ERC8</accession>
<feature type="region of interest" description="Disordered" evidence="1">
    <location>
        <begin position="41"/>
        <end position="73"/>
    </location>
</feature>
<feature type="compositionally biased region" description="Low complexity" evidence="1">
    <location>
        <begin position="50"/>
        <end position="70"/>
    </location>
</feature>
<reference evidence="2" key="1">
    <citation type="submission" date="2020-11" db="EMBL/GenBank/DDBJ databases">
        <authorList>
            <consortium name="DOE Joint Genome Institute"/>
            <person name="Ahrendt S."/>
            <person name="Riley R."/>
            <person name="Andreopoulos W."/>
            <person name="Labutti K."/>
            <person name="Pangilinan J."/>
            <person name="Ruiz-Duenas F.J."/>
            <person name="Barrasa J.M."/>
            <person name="Sanchez-Garcia M."/>
            <person name="Camarero S."/>
            <person name="Miyauchi S."/>
            <person name="Serrano A."/>
            <person name="Linde D."/>
            <person name="Babiker R."/>
            <person name="Drula E."/>
            <person name="Ayuso-Fernandez I."/>
            <person name="Pacheco R."/>
            <person name="Padilla G."/>
            <person name="Ferreira P."/>
            <person name="Barriuso J."/>
            <person name="Kellner H."/>
            <person name="Castanera R."/>
            <person name="Alfaro M."/>
            <person name="Ramirez L."/>
            <person name="Pisabarro A.G."/>
            <person name="Kuo A."/>
            <person name="Tritt A."/>
            <person name="Lipzen A."/>
            <person name="He G."/>
            <person name="Yan M."/>
            <person name="Ng V."/>
            <person name="Cullen D."/>
            <person name="Martin F."/>
            <person name="Rosso M.-N."/>
            <person name="Henrissat B."/>
            <person name="Hibbett D."/>
            <person name="Martinez A.T."/>
            <person name="Grigoriev I.V."/>
        </authorList>
    </citation>
    <scope>NUCLEOTIDE SEQUENCE</scope>
    <source>
        <strain evidence="2">CBS 506.95</strain>
    </source>
</reference>
<sequence length="151" mass="17127">MAITVEVSVAIYVLFYILRSRQKLISRDPHRLRSTTYSKRPTLMHYPSDSTLNPSTRSRSSSINNSRIPRGYVARMGHKIRPRSFSPIRVSPSRPVIFGERGEEEHSIKVTLMVTPPTPAKKLAKYLNDEDESELDSLGSVRQQASERASV</sequence>
<evidence type="ECO:0000313" key="3">
    <source>
        <dbReference type="Proteomes" id="UP000807306"/>
    </source>
</evidence>
<dbReference type="Proteomes" id="UP000807306">
    <property type="component" value="Unassembled WGS sequence"/>
</dbReference>
<name>A0A9P6ERC8_9AGAR</name>
<gene>
    <name evidence="2" type="ORF">CPB83DRAFT_831965</name>
</gene>
<proteinExistence type="predicted"/>
<protein>
    <submittedName>
        <fullName evidence="2">Uncharacterized protein</fullName>
    </submittedName>
</protein>
<evidence type="ECO:0000256" key="1">
    <source>
        <dbReference type="SAM" id="MobiDB-lite"/>
    </source>
</evidence>
<dbReference type="EMBL" id="MU157828">
    <property type="protein sequence ID" value="KAF9533458.1"/>
    <property type="molecule type" value="Genomic_DNA"/>
</dbReference>
<evidence type="ECO:0000313" key="2">
    <source>
        <dbReference type="EMBL" id="KAF9533458.1"/>
    </source>
</evidence>
<organism evidence="2 3">
    <name type="scientific">Crepidotus variabilis</name>
    <dbReference type="NCBI Taxonomy" id="179855"/>
    <lineage>
        <taxon>Eukaryota</taxon>
        <taxon>Fungi</taxon>
        <taxon>Dikarya</taxon>
        <taxon>Basidiomycota</taxon>
        <taxon>Agaricomycotina</taxon>
        <taxon>Agaricomycetes</taxon>
        <taxon>Agaricomycetidae</taxon>
        <taxon>Agaricales</taxon>
        <taxon>Agaricineae</taxon>
        <taxon>Crepidotaceae</taxon>
        <taxon>Crepidotus</taxon>
    </lineage>
</organism>